<keyword evidence="1" id="KW-1133">Transmembrane helix</keyword>
<gene>
    <name evidence="2" type="primary">ccoS</name>
    <name evidence="2" type="ORF">CSUB8521_0508</name>
</gene>
<dbReference type="OrthoDB" id="5356320at2"/>
<reference evidence="2 3" key="1">
    <citation type="journal article" date="2014" name="Genome Biol. Evol.">
        <title>Comparative Genomics of the Campylobacter lari Group.</title>
        <authorList>
            <person name="Miller W.G."/>
            <person name="Yee E."/>
            <person name="Chapman M.H."/>
            <person name="Smith T.P."/>
            <person name="Bono J.L."/>
            <person name="Huynh S."/>
            <person name="Parker C.T."/>
            <person name="Vandamme P."/>
            <person name="Luong K."/>
            <person name="Korlach J."/>
        </authorList>
    </citation>
    <scope>NUCLEOTIDE SEQUENCE [LARGE SCALE GENOMIC DNA]</scope>
    <source>
        <strain evidence="2 3">LMG 24374</strain>
    </source>
</reference>
<sequence length="72" mass="8134">MNGVLMMMIGVSLVALFLAICALLWGIKNKQFDDDYKFTTLNDSEDALNDAVILEKRRKEALEKNKNSHKGC</sequence>
<keyword evidence="1" id="KW-0472">Membrane</keyword>
<dbReference type="NCBIfam" id="TIGR00847">
    <property type="entry name" value="ccoS"/>
    <property type="match status" value="1"/>
</dbReference>
<evidence type="ECO:0000313" key="3">
    <source>
        <dbReference type="Proteomes" id="UP000031135"/>
    </source>
</evidence>
<protein>
    <submittedName>
        <fullName evidence="2">Cytochrome oxidase maturation protein, cbb3-type</fullName>
    </submittedName>
</protein>
<dbReference type="EMBL" id="CP007772">
    <property type="protein sequence ID" value="AJC90379.1"/>
    <property type="molecule type" value="Genomic_DNA"/>
</dbReference>
<dbReference type="RefSeq" id="WP_039663103.1">
    <property type="nucleotide sequence ID" value="NZ_CP007772.1"/>
</dbReference>
<keyword evidence="1" id="KW-0812">Transmembrane</keyword>
<feature type="transmembrane region" description="Helical" evidence="1">
    <location>
        <begin position="6"/>
        <end position="27"/>
    </location>
</feature>
<name>A0A0A8HBS3_9BACT</name>
<dbReference type="InterPro" id="IPR004714">
    <property type="entry name" value="Cyt_oxidase_maturation_cbb3"/>
</dbReference>
<evidence type="ECO:0000313" key="2">
    <source>
        <dbReference type="EMBL" id="AJC90379.1"/>
    </source>
</evidence>
<dbReference type="Proteomes" id="UP000031135">
    <property type="component" value="Chromosome"/>
</dbReference>
<dbReference type="HOGENOM" id="CLU_176840_3_0_7"/>
<organism evidence="2 3">
    <name type="scientific">Campylobacter subantarcticus LMG 24374</name>
    <dbReference type="NCBI Taxonomy" id="1388751"/>
    <lineage>
        <taxon>Bacteria</taxon>
        <taxon>Pseudomonadati</taxon>
        <taxon>Campylobacterota</taxon>
        <taxon>Epsilonproteobacteria</taxon>
        <taxon>Campylobacterales</taxon>
        <taxon>Campylobacteraceae</taxon>
        <taxon>Campylobacter</taxon>
    </lineage>
</organism>
<proteinExistence type="predicted"/>
<dbReference type="KEGG" id="csm:CSUB8521_0508"/>
<dbReference type="Pfam" id="PF03597">
    <property type="entry name" value="FixS"/>
    <property type="match status" value="1"/>
</dbReference>
<dbReference type="AlphaFoldDB" id="A0A0A8HBS3"/>
<accession>A0A0A8HBS3</accession>
<evidence type="ECO:0000256" key="1">
    <source>
        <dbReference type="SAM" id="Phobius"/>
    </source>
</evidence>